<dbReference type="EMBL" id="WELI01000005">
    <property type="protein sequence ID" value="KAB7730149.1"/>
    <property type="molecule type" value="Genomic_DNA"/>
</dbReference>
<reference evidence="1 2" key="1">
    <citation type="submission" date="2019-10" db="EMBL/GenBank/DDBJ databases">
        <title>Rudanella paleaurantiibacter sp. nov., isolated from sludge.</title>
        <authorList>
            <person name="Xu S.Q."/>
        </authorList>
    </citation>
    <scope>NUCLEOTIDE SEQUENCE [LARGE SCALE GENOMIC DNA]</scope>
    <source>
        <strain evidence="1 2">HX-22-17</strain>
    </source>
</reference>
<name>A0A7J5TYC2_9BACT</name>
<dbReference type="AlphaFoldDB" id="A0A7J5TYC2"/>
<dbReference type="Gene3D" id="3.40.50.300">
    <property type="entry name" value="P-loop containing nucleotide triphosphate hydrolases"/>
    <property type="match status" value="1"/>
</dbReference>
<keyword evidence="2" id="KW-1185">Reference proteome</keyword>
<evidence type="ECO:0008006" key="3">
    <source>
        <dbReference type="Google" id="ProtNLM"/>
    </source>
</evidence>
<accession>A0A7J5TYC2</accession>
<sequence length="446" mass="50237">MDFELTHKQDQAYDYLMDGHTTEILFGGGAGGGKSAFGCVWLIQCCQLYPGTRWLMGRSELKILKETTLNTFFEVAGRFGFRGGGIHYNYNQQSGTIRWSNGSEILLKDLKLYPSDPNFDSLGSLEITGGFIDECNQITEKAWNIVKSRIRYKLDEFGLIPKLLGSCNPAKTFVYARFYKPHRERTLPPERAFIQALVTDNPHISKHYIANLNTLDKASKARLLDGDWEYDDDPSALIAYDAIVGLWDAGTLSTTPTHITCDVARFGSDFTVIAVWADWDIVEWHTMPKSAVTETAAKINELLQKHGLTPKRVVADEDGVGGGVVDLVRCHGFINNARPMEERVPIEGKKTLNYANLKSQCYFKLADRINRGAIRVAPGCMSVEQKERLIEELEQVKKKDIEKDGKQTVVPKEEVSAILGRSPDFSDCMMMREYFELKPARQWAVA</sequence>
<dbReference type="Proteomes" id="UP000488299">
    <property type="component" value="Unassembled WGS sequence"/>
</dbReference>
<comment type="caution">
    <text evidence="1">The sequence shown here is derived from an EMBL/GenBank/DDBJ whole genome shotgun (WGS) entry which is preliminary data.</text>
</comment>
<dbReference type="Gene3D" id="3.30.420.240">
    <property type="match status" value="1"/>
</dbReference>
<dbReference type="RefSeq" id="WP_152124754.1">
    <property type="nucleotide sequence ID" value="NZ_WELI01000005.1"/>
</dbReference>
<proteinExistence type="predicted"/>
<protein>
    <recommendedName>
        <fullName evidence="3">Phage terminase large subunit N-terminal domain-containing protein</fullName>
    </recommendedName>
</protein>
<evidence type="ECO:0000313" key="1">
    <source>
        <dbReference type="EMBL" id="KAB7730149.1"/>
    </source>
</evidence>
<gene>
    <name evidence="1" type="ORF">F5984_13280</name>
</gene>
<evidence type="ECO:0000313" key="2">
    <source>
        <dbReference type="Proteomes" id="UP000488299"/>
    </source>
</evidence>
<dbReference type="InterPro" id="IPR027417">
    <property type="entry name" value="P-loop_NTPase"/>
</dbReference>
<organism evidence="1 2">
    <name type="scientific">Rudanella paleaurantiibacter</name>
    <dbReference type="NCBI Taxonomy" id="2614655"/>
    <lineage>
        <taxon>Bacteria</taxon>
        <taxon>Pseudomonadati</taxon>
        <taxon>Bacteroidota</taxon>
        <taxon>Cytophagia</taxon>
        <taxon>Cytophagales</taxon>
        <taxon>Cytophagaceae</taxon>
        <taxon>Rudanella</taxon>
    </lineage>
</organism>